<dbReference type="GO" id="GO:0046872">
    <property type="term" value="F:metal ion binding"/>
    <property type="evidence" value="ECO:0007669"/>
    <property type="project" value="UniProtKB-KW"/>
</dbReference>
<dbReference type="GO" id="GO:0020037">
    <property type="term" value="F:heme binding"/>
    <property type="evidence" value="ECO:0007669"/>
    <property type="project" value="InterPro"/>
</dbReference>
<dbReference type="Pfam" id="PF13442">
    <property type="entry name" value="Cytochrome_CBB3"/>
    <property type="match status" value="1"/>
</dbReference>
<evidence type="ECO:0000256" key="4">
    <source>
        <dbReference type="PROSITE-ProRule" id="PRU00433"/>
    </source>
</evidence>
<dbReference type="PANTHER" id="PTHR40394:SF2">
    <property type="entry name" value="QUINOL:CYTOCHROME C OXIDOREDUCTASE MEMBRANE PROTEIN"/>
    <property type="match status" value="1"/>
</dbReference>
<reference evidence="6 7" key="1">
    <citation type="journal article" date="2009" name="Stand. Genomic Sci.">
        <title>Complete genome sequence of Pedobacter heparinus type strain (HIM 762-3).</title>
        <authorList>
            <person name="Han C."/>
            <person name="Spring S."/>
            <person name="Lapidus A."/>
            <person name="Del Rio T.G."/>
            <person name="Tice H."/>
            <person name="Copeland A."/>
            <person name="Cheng J.F."/>
            <person name="Lucas S."/>
            <person name="Chen F."/>
            <person name="Nolan M."/>
            <person name="Bruce D."/>
            <person name="Goodwin L."/>
            <person name="Pitluck S."/>
            <person name="Ivanova N."/>
            <person name="Mavromatis K."/>
            <person name="Mikhailova N."/>
            <person name="Pati A."/>
            <person name="Chen A."/>
            <person name="Palaniappan K."/>
            <person name="Land M."/>
            <person name="Hauser L."/>
            <person name="Chang Y.J."/>
            <person name="Jeffries C.C."/>
            <person name="Saunders E."/>
            <person name="Chertkov O."/>
            <person name="Brettin T."/>
            <person name="Goker M."/>
            <person name="Rohde M."/>
            <person name="Bristow J."/>
            <person name="Eisen J.A."/>
            <person name="Markowitz V."/>
            <person name="Hugenholtz P."/>
            <person name="Kyrpides N.C."/>
            <person name="Klenk H.P."/>
            <person name="Detter J.C."/>
        </authorList>
    </citation>
    <scope>NUCLEOTIDE SEQUENCE [LARGE SCALE GENOMIC DNA]</scope>
    <source>
        <strain evidence="7">ATCC 13125 / DSM 2366 / CIP 104194 / JCM 7457 / NBRC 12017 / NCIMB 9290 / NRRL B-14731 / HIM 762-3</strain>
    </source>
</reference>
<sequence>MLAMNKNKVVLASFCILAGAVMFTACKDKRSTGLEYARNMYDPIALNPDQPVSTTNDYLKSFKGQTAQTPPANTTPVGFDRYDDYPNTKEGYEAAGANLVNPLPATAANLESGKHYFKVFCSPCHGEQGDGQGHLVKIEKFNGVPSYHGDAASSRGGLMKDLTAGKIYHTIEYGLNNMGSHASQLSPEERWKVVMYVQQLQKIQ</sequence>
<dbReference type="GO" id="GO:0009055">
    <property type="term" value="F:electron transfer activity"/>
    <property type="evidence" value="ECO:0007669"/>
    <property type="project" value="InterPro"/>
</dbReference>
<dbReference type="InterPro" id="IPR009056">
    <property type="entry name" value="Cyt_c-like_dom"/>
</dbReference>
<proteinExistence type="predicted"/>
<dbReference type="PROSITE" id="PS51007">
    <property type="entry name" value="CYTC"/>
    <property type="match status" value="1"/>
</dbReference>
<organism evidence="6 7">
    <name type="scientific">Pedobacter heparinus (strain ATCC 13125 / DSM 2366 / CIP 104194 / JCM 7457 / NBRC 12017 / NCIMB 9290 / NRRL B-14731 / HIM 762-3)</name>
    <dbReference type="NCBI Taxonomy" id="485917"/>
    <lineage>
        <taxon>Bacteria</taxon>
        <taxon>Pseudomonadati</taxon>
        <taxon>Bacteroidota</taxon>
        <taxon>Sphingobacteriia</taxon>
        <taxon>Sphingobacteriales</taxon>
        <taxon>Sphingobacteriaceae</taxon>
        <taxon>Pedobacter</taxon>
    </lineage>
</organism>
<gene>
    <name evidence="6" type="ordered locus">Phep_0292</name>
</gene>
<keyword evidence="1 4" id="KW-0349">Heme</keyword>
<dbReference type="InterPro" id="IPR036909">
    <property type="entry name" value="Cyt_c-like_dom_sf"/>
</dbReference>
<evidence type="ECO:0000313" key="6">
    <source>
        <dbReference type="EMBL" id="ACU02517.1"/>
    </source>
</evidence>
<keyword evidence="3 4" id="KW-0408">Iron</keyword>
<accession>C6XZ35</accession>
<dbReference type="eggNOG" id="COG2010">
    <property type="taxonomic scope" value="Bacteria"/>
</dbReference>
<dbReference type="Gene3D" id="1.10.760.10">
    <property type="entry name" value="Cytochrome c-like domain"/>
    <property type="match status" value="1"/>
</dbReference>
<evidence type="ECO:0000259" key="5">
    <source>
        <dbReference type="PROSITE" id="PS51007"/>
    </source>
</evidence>
<evidence type="ECO:0000313" key="7">
    <source>
        <dbReference type="Proteomes" id="UP000000852"/>
    </source>
</evidence>
<protein>
    <recommendedName>
        <fullName evidence="5">Cytochrome c domain-containing protein</fullName>
    </recommendedName>
</protein>
<dbReference type="Proteomes" id="UP000000852">
    <property type="component" value="Chromosome"/>
</dbReference>
<dbReference type="PANTHER" id="PTHR40394">
    <property type="entry name" value="LIPOPROTEIN-RELATED"/>
    <property type="match status" value="1"/>
</dbReference>
<dbReference type="SUPFAM" id="SSF46626">
    <property type="entry name" value="Cytochrome c"/>
    <property type="match status" value="1"/>
</dbReference>
<evidence type="ECO:0000256" key="3">
    <source>
        <dbReference type="ARBA" id="ARBA00023004"/>
    </source>
</evidence>
<dbReference type="STRING" id="485917.Phep_0292"/>
<name>C6XZ35_PEDHD</name>
<keyword evidence="2 4" id="KW-0479">Metal-binding</keyword>
<dbReference type="PROSITE" id="PS51257">
    <property type="entry name" value="PROKAR_LIPOPROTEIN"/>
    <property type="match status" value="1"/>
</dbReference>
<evidence type="ECO:0000256" key="2">
    <source>
        <dbReference type="ARBA" id="ARBA00022723"/>
    </source>
</evidence>
<feature type="domain" description="Cytochrome c" evidence="5">
    <location>
        <begin position="108"/>
        <end position="201"/>
    </location>
</feature>
<dbReference type="AlphaFoldDB" id="C6XZ35"/>
<dbReference type="EMBL" id="CP001681">
    <property type="protein sequence ID" value="ACU02517.1"/>
    <property type="molecule type" value="Genomic_DNA"/>
</dbReference>
<dbReference type="KEGG" id="phe:Phep_0292"/>
<dbReference type="HOGENOM" id="CLU_088548_0_0_10"/>
<evidence type="ECO:0000256" key="1">
    <source>
        <dbReference type="ARBA" id="ARBA00022617"/>
    </source>
</evidence>
<dbReference type="RefSeq" id="WP_012780470.1">
    <property type="nucleotide sequence ID" value="NC_013061.1"/>
</dbReference>
<keyword evidence="7" id="KW-1185">Reference proteome</keyword>